<proteinExistence type="predicted"/>
<feature type="compositionally biased region" description="Polar residues" evidence="1">
    <location>
        <begin position="21"/>
        <end position="36"/>
    </location>
</feature>
<evidence type="ECO:0000313" key="3">
    <source>
        <dbReference type="Proteomes" id="UP000198211"/>
    </source>
</evidence>
<organism evidence="2 3">
    <name type="scientific">Phytophthora megakarya</name>
    <dbReference type="NCBI Taxonomy" id="4795"/>
    <lineage>
        <taxon>Eukaryota</taxon>
        <taxon>Sar</taxon>
        <taxon>Stramenopiles</taxon>
        <taxon>Oomycota</taxon>
        <taxon>Peronosporomycetes</taxon>
        <taxon>Peronosporales</taxon>
        <taxon>Peronosporaceae</taxon>
        <taxon>Phytophthora</taxon>
    </lineage>
</organism>
<name>A0A225VBR5_9STRA</name>
<dbReference type="OrthoDB" id="101648at2759"/>
<reference evidence="3" key="1">
    <citation type="submission" date="2017-03" db="EMBL/GenBank/DDBJ databases">
        <title>Phytopthora megakarya and P. palmivora, two closely related causual agents of cacao black pod achieved similar genome size and gene model numbers by different mechanisms.</title>
        <authorList>
            <person name="Ali S."/>
            <person name="Shao J."/>
            <person name="Larry D.J."/>
            <person name="Kronmiller B."/>
            <person name="Shen D."/>
            <person name="Strem M.D."/>
            <person name="Melnick R.L."/>
            <person name="Guiltinan M.J."/>
            <person name="Tyler B.M."/>
            <person name="Meinhardt L.W."/>
            <person name="Bailey B.A."/>
        </authorList>
    </citation>
    <scope>NUCLEOTIDE SEQUENCE [LARGE SCALE GENOMIC DNA]</scope>
    <source>
        <strain evidence="3">zdho120</strain>
    </source>
</reference>
<evidence type="ECO:0000256" key="1">
    <source>
        <dbReference type="SAM" id="MobiDB-lite"/>
    </source>
</evidence>
<gene>
    <name evidence="2" type="ORF">PHMEG_00025171</name>
</gene>
<comment type="caution">
    <text evidence="2">The sequence shown here is derived from an EMBL/GenBank/DDBJ whole genome shotgun (WGS) entry which is preliminary data.</text>
</comment>
<protein>
    <submittedName>
        <fullName evidence="2">Uncharacterized protein</fullName>
    </submittedName>
</protein>
<keyword evidence="3" id="KW-1185">Reference proteome</keyword>
<accession>A0A225VBR5</accession>
<dbReference type="Proteomes" id="UP000198211">
    <property type="component" value="Unassembled WGS sequence"/>
</dbReference>
<feature type="region of interest" description="Disordered" evidence="1">
    <location>
        <begin position="1"/>
        <end position="36"/>
    </location>
</feature>
<sequence>MESNEQLRSHPSPYPDAPSGLVQSPTPLSTTGHSNQDRNALFCKELLRSRLQRIGLIEDKLTKMSNARDELVGILLSEKDATFSLAAALEAAHDGGYVMSYEVALERCCNILLERE</sequence>
<dbReference type="EMBL" id="NBNE01005697">
    <property type="protein sequence ID" value="OWZ03146.1"/>
    <property type="molecule type" value="Genomic_DNA"/>
</dbReference>
<evidence type="ECO:0000313" key="2">
    <source>
        <dbReference type="EMBL" id="OWZ03146.1"/>
    </source>
</evidence>
<dbReference type="AlphaFoldDB" id="A0A225VBR5"/>